<dbReference type="PANTHER" id="PTHR43377:SF1">
    <property type="entry name" value="BILIVERDIN REDUCTASE A"/>
    <property type="match status" value="1"/>
</dbReference>
<dbReference type="Proteomes" id="UP000250369">
    <property type="component" value="Unassembled WGS sequence"/>
</dbReference>
<reference evidence="2 3" key="1">
    <citation type="journal article" date="2009" name="Int. J. Syst. Evol. Microbiol.">
        <title>Paenibacillus contaminans sp. nov., isolated from a contaminated laboratory plate.</title>
        <authorList>
            <person name="Chou J.H."/>
            <person name="Lee J.H."/>
            <person name="Lin M.C."/>
            <person name="Chang P.S."/>
            <person name="Arun A.B."/>
            <person name="Young C.C."/>
            <person name="Chen W.M."/>
        </authorList>
    </citation>
    <scope>NUCLEOTIDE SEQUENCE [LARGE SCALE GENOMIC DNA]</scope>
    <source>
        <strain evidence="2 3">CKOBP-6</strain>
    </source>
</reference>
<dbReference type="SUPFAM" id="SSF55347">
    <property type="entry name" value="Glyceraldehyde-3-phosphate dehydrogenase-like, C-terminal domain"/>
    <property type="match status" value="1"/>
</dbReference>
<dbReference type="InterPro" id="IPR051450">
    <property type="entry name" value="Gfo/Idh/MocA_Oxidoreductases"/>
</dbReference>
<proteinExistence type="predicted"/>
<feature type="domain" description="Gfo/Idh/MocA-like oxidoreductase N-terminal" evidence="1">
    <location>
        <begin position="1"/>
        <end position="66"/>
    </location>
</feature>
<name>A0A329MX76_9BACL</name>
<dbReference type="Pfam" id="PF01408">
    <property type="entry name" value="GFO_IDH_MocA"/>
    <property type="match status" value="1"/>
</dbReference>
<dbReference type="RefSeq" id="WP_146762251.1">
    <property type="nucleotide sequence ID" value="NZ_QMFB01000002.1"/>
</dbReference>
<dbReference type="EMBL" id="QMFB01000002">
    <property type="protein sequence ID" value="RAV22377.1"/>
    <property type="molecule type" value="Genomic_DNA"/>
</dbReference>
<dbReference type="SUPFAM" id="SSF51735">
    <property type="entry name" value="NAD(P)-binding Rossmann-fold domains"/>
    <property type="match status" value="1"/>
</dbReference>
<keyword evidence="3" id="KW-1185">Reference proteome</keyword>
<gene>
    <name evidence="2" type="ORF">DQG23_05385</name>
</gene>
<comment type="caution">
    <text evidence="2">The sequence shown here is derived from an EMBL/GenBank/DDBJ whole genome shotgun (WGS) entry which is preliminary data.</text>
</comment>
<sequence length="270" mass="30582">MLAHHSPDVISICTPQHVRYQLIRTIFEHASPKLLFIEKPVATSIEEALKIGALAARHHCSILVNHSRRWSKGAERIRQKIRANEYGRLTSMHLRYSRGIYNSGSHLFDLVRFMAGAISEVKVIEQVPTSLDDKQDWSYSFLFKMKDQSAGGYAQAYDDRNYNIFELELYFEKGKIEYLHAGDEIRFYSVREHPVQKGLNMLKQDEVLEGLAGKASSIVLAVEHVKNIVESAAAPICTLEDGIYPLCVANALIESHQKNGSWETIEIPGL</sequence>
<dbReference type="AlphaFoldDB" id="A0A329MX76"/>
<dbReference type="PANTHER" id="PTHR43377">
    <property type="entry name" value="BILIVERDIN REDUCTASE A"/>
    <property type="match status" value="1"/>
</dbReference>
<evidence type="ECO:0000313" key="2">
    <source>
        <dbReference type="EMBL" id="RAV22377.1"/>
    </source>
</evidence>
<evidence type="ECO:0000259" key="1">
    <source>
        <dbReference type="Pfam" id="PF01408"/>
    </source>
</evidence>
<evidence type="ECO:0000313" key="3">
    <source>
        <dbReference type="Proteomes" id="UP000250369"/>
    </source>
</evidence>
<organism evidence="2 3">
    <name type="scientific">Paenibacillus contaminans</name>
    <dbReference type="NCBI Taxonomy" id="450362"/>
    <lineage>
        <taxon>Bacteria</taxon>
        <taxon>Bacillati</taxon>
        <taxon>Bacillota</taxon>
        <taxon>Bacilli</taxon>
        <taxon>Bacillales</taxon>
        <taxon>Paenibacillaceae</taxon>
        <taxon>Paenibacillus</taxon>
    </lineage>
</organism>
<dbReference type="OrthoDB" id="9815825at2"/>
<dbReference type="Gene3D" id="3.30.360.10">
    <property type="entry name" value="Dihydrodipicolinate Reductase, domain 2"/>
    <property type="match status" value="1"/>
</dbReference>
<dbReference type="InterPro" id="IPR036291">
    <property type="entry name" value="NAD(P)-bd_dom_sf"/>
</dbReference>
<dbReference type="Gene3D" id="3.40.50.720">
    <property type="entry name" value="NAD(P)-binding Rossmann-like Domain"/>
    <property type="match status" value="1"/>
</dbReference>
<accession>A0A329MX76</accession>
<dbReference type="InterPro" id="IPR000683">
    <property type="entry name" value="Gfo/Idh/MocA-like_OxRdtase_N"/>
</dbReference>
<dbReference type="GO" id="GO:0000166">
    <property type="term" value="F:nucleotide binding"/>
    <property type="evidence" value="ECO:0007669"/>
    <property type="project" value="InterPro"/>
</dbReference>
<protein>
    <recommendedName>
        <fullName evidence="1">Gfo/Idh/MocA-like oxidoreductase N-terminal domain-containing protein</fullName>
    </recommendedName>
</protein>